<accession>A0A848NQ49</accession>
<dbReference type="AlphaFoldDB" id="A0A848NQ49"/>
<proteinExistence type="predicted"/>
<protein>
    <submittedName>
        <fullName evidence="1">Uncharacterized protein</fullName>
    </submittedName>
</protein>
<comment type="caution">
    <text evidence="1">The sequence shown here is derived from an EMBL/GenBank/DDBJ whole genome shotgun (WGS) entry which is preliminary data.</text>
</comment>
<dbReference type="Proteomes" id="UP000575469">
    <property type="component" value="Unassembled WGS sequence"/>
</dbReference>
<dbReference type="EMBL" id="JABBZM010000003">
    <property type="protein sequence ID" value="NMV37242.1"/>
    <property type="molecule type" value="Genomic_DNA"/>
</dbReference>
<organism evidence="1 2">
    <name type="scientific">Ralstonia insidiosa</name>
    <dbReference type="NCBI Taxonomy" id="190721"/>
    <lineage>
        <taxon>Bacteria</taxon>
        <taxon>Pseudomonadati</taxon>
        <taxon>Pseudomonadota</taxon>
        <taxon>Betaproteobacteria</taxon>
        <taxon>Burkholderiales</taxon>
        <taxon>Burkholderiaceae</taxon>
        <taxon>Ralstonia</taxon>
    </lineage>
</organism>
<dbReference type="RefSeq" id="WP_169339428.1">
    <property type="nucleotide sequence ID" value="NZ_JABBZM010000003.1"/>
</dbReference>
<evidence type="ECO:0000313" key="1">
    <source>
        <dbReference type="EMBL" id="NMV37242.1"/>
    </source>
</evidence>
<sequence>MPTAPLAVSPNPNNVMLGRGKIFGDRLQLVNGVLQRTGEFDLGNCTALELTPKADVKEKYESMDPASSLYARAVTRQTHSLKITGDEYSLFNLANALMGNQGTITTTGASVTGETLTTAPLAGAYYPTKFRNISAVTLHDGVSTKVLGTDYAVDAASGRIQILPGGSILPADTLTVDYTYASYTLNTVSGGTAASVDMYIRFKGNPVKGPQFEAEFWHVQFTPNGNLGFIADDFGNWTLEGMCIADPINHPTEPLYHLLQVA</sequence>
<gene>
    <name evidence="1" type="ORF">HGR00_04915</name>
</gene>
<reference evidence="1 2" key="1">
    <citation type="submission" date="2020-04" db="EMBL/GenBank/DDBJ databases">
        <title>Ralstonia insidiosa genome sequencing and assembly.</title>
        <authorList>
            <person name="Martins R.C.R."/>
            <person name="Perdigao-Neto L.V."/>
            <person name="Levin A.S.S."/>
            <person name="Costa S.F."/>
        </authorList>
    </citation>
    <scope>NUCLEOTIDE SEQUENCE [LARGE SCALE GENOMIC DNA]</scope>
    <source>
        <strain evidence="1 2">5047</strain>
    </source>
</reference>
<name>A0A848NQ49_9RALS</name>
<evidence type="ECO:0000313" key="2">
    <source>
        <dbReference type="Proteomes" id="UP000575469"/>
    </source>
</evidence>